<protein>
    <submittedName>
        <fullName evidence="2">Zinc-dependent metalloprotease</fullName>
    </submittedName>
</protein>
<dbReference type="Pfam" id="PF16313">
    <property type="entry name" value="DUF4953"/>
    <property type="match status" value="1"/>
</dbReference>
<accession>A0A937FXC4</accession>
<proteinExistence type="predicted"/>
<name>A0A937FXC4_9BACT</name>
<reference evidence="2" key="1">
    <citation type="submission" date="2021-01" db="EMBL/GenBank/DDBJ databases">
        <title>Fulvivirga kasyanovii gen. nov., sp nov., a novel member of the phylum Bacteroidetes isolated from seawater in a mussel farm.</title>
        <authorList>
            <person name="Zhao L.-H."/>
            <person name="Wang Z.-J."/>
        </authorList>
    </citation>
    <scope>NUCLEOTIDE SEQUENCE</scope>
    <source>
        <strain evidence="2">29W222</strain>
    </source>
</reference>
<dbReference type="InterPro" id="IPR032534">
    <property type="entry name" value="EcxA_zinc-bd"/>
</dbReference>
<dbReference type="GO" id="GO:0008237">
    <property type="term" value="F:metallopeptidase activity"/>
    <property type="evidence" value="ECO:0007669"/>
    <property type="project" value="UniProtKB-KW"/>
</dbReference>
<evidence type="ECO:0000259" key="1">
    <source>
        <dbReference type="Pfam" id="PF16313"/>
    </source>
</evidence>
<dbReference type="RefSeq" id="WP_202855796.1">
    <property type="nucleotide sequence ID" value="NZ_JAEUGD010000023.1"/>
</dbReference>
<dbReference type="EMBL" id="JAEUGD010000023">
    <property type="protein sequence ID" value="MBL6446258.1"/>
    <property type="molecule type" value="Genomic_DNA"/>
</dbReference>
<dbReference type="PANTHER" id="PTHR38478:SF1">
    <property type="entry name" value="ZINC DEPENDENT METALLOPROTEASE DOMAIN LIPOPROTEIN"/>
    <property type="match status" value="1"/>
</dbReference>
<evidence type="ECO:0000313" key="2">
    <source>
        <dbReference type="EMBL" id="MBL6446258.1"/>
    </source>
</evidence>
<evidence type="ECO:0000313" key="3">
    <source>
        <dbReference type="Proteomes" id="UP000614216"/>
    </source>
</evidence>
<comment type="caution">
    <text evidence="2">The sequence shown here is derived from an EMBL/GenBank/DDBJ whole genome shotgun (WGS) entry which is preliminary data.</text>
</comment>
<keyword evidence="3" id="KW-1185">Reference proteome</keyword>
<keyword evidence="2" id="KW-0378">Hydrolase</keyword>
<dbReference type="Proteomes" id="UP000614216">
    <property type="component" value="Unassembled WGS sequence"/>
</dbReference>
<dbReference type="PANTHER" id="PTHR38478">
    <property type="entry name" value="PEPTIDASE M1A AND M12B"/>
    <property type="match status" value="1"/>
</dbReference>
<dbReference type="AlphaFoldDB" id="A0A937FXC4"/>
<keyword evidence="2" id="KW-0645">Protease</keyword>
<organism evidence="2 3">
    <name type="scientific">Fulvivirga marina</name>
    <dbReference type="NCBI Taxonomy" id="2494733"/>
    <lineage>
        <taxon>Bacteria</taxon>
        <taxon>Pseudomonadati</taxon>
        <taxon>Bacteroidota</taxon>
        <taxon>Cytophagia</taxon>
        <taxon>Cytophagales</taxon>
        <taxon>Fulvivirgaceae</taxon>
        <taxon>Fulvivirga</taxon>
    </lineage>
</organism>
<gene>
    <name evidence="2" type="ORF">JMN32_08060</name>
</gene>
<keyword evidence="2" id="KW-0482">Metalloprotease</keyword>
<sequence>MDYPHPIARVVDGKISLDYAYDDKIGAWDKVAIKYGYQDFSDGTNEKAELNSVIQEALRQGLSFLSDKDARPDGGAHPYAHLWDNGKDASDELTRVLEVRKLALQNFGENNIRLNEPYSKLEEVLVPVYFFHRYQAEAAVKLVGGLNYRYALRGDGQIITEMVAPEIQNKALDALMETLMPENLALTEKLLAMIPPRPLGYSRGREVIVLRTAVTFDPLGAAESAANITLRLLFNPSRAQRLIEYHARVESQPSFASVIDKVLNATWRASHSKGYHGEIQRVVDDMVLVHLMALAVNKDASDQVKAISYLKISQLKTWLEQISKGSIGESQKAHYLLALRKIARFEKEPESFEKTEFVLPPPGSPIGVMCNE</sequence>
<feature type="domain" description="EcxA zinc-binding" evidence="1">
    <location>
        <begin position="1"/>
        <end position="271"/>
    </location>
</feature>